<dbReference type="PANTHER" id="PTHR46566">
    <property type="entry name" value="1-PHOSPHOFRUCTOKINASE-RELATED"/>
    <property type="match status" value="1"/>
</dbReference>
<proteinExistence type="inferred from homology"/>
<dbReference type="PROSITE" id="PS00583">
    <property type="entry name" value="PFKB_KINASES_1"/>
    <property type="match status" value="1"/>
</dbReference>
<evidence type="ECO:0000256" key="2">
    <source>
        <dbReference type="ARBA" id="ARBA00022679"/>
    </source>
</evidence>
<keyword evidence="3" id="KW-0547">Nucleotide-binding</keyword>
<dbReference type="Gene3D" id="3.40.1190.20">
    <property type="match status" value="1"/>
</dbReference>
<dbReference type="InterPro" id="IPR017583">
    <property type="entry name" value="Tagatose/fructose_Pkinase"/>
</dbReference>
<keyword evidence="2 6" id="KW-0808">Transferase</keyword>
<sequence>MILTVTMNPSIDTRYEVEHLVIDDVNRVTPAKTAGGKGLNVSRVLVQLGDDVVATGLLGGHAGAYLSDLMDADGISHRFTPIAGEARTCIALLHDGNQTELLESGPEISPEELEAFLGNYADLVAQADCVTISGSLPKGVPASTYAAMVRTAVDAGKPVLLDTSGAALDEALAAPVKPTLVKPNLTEINGLLGTSFTTEQAAELGDAVAADARFQGVEWVVVTMGAAGAVAFHGDKRYRVVTPAIEAVNATGSGDSTVAGFAHAIAAGMDDVDVLRYGNACGKLNAMDPQTGHLAIEHWDEVFGGIEVVEV</sequence>
<dbReference type="InterPro" id="IPR002173">
    <property type="entry name" value="Carboh/pur_kinase_PfkB_CS"/>
</dbReference>
<gene>
    <name evidence="8" type="ORF">QUW28_06525</name>
</gene>
<keyword evidence="5" id="KW-0067">ATP-binding</keyword>
<evidence type="ECO:0000313" key="8">
    <source>
        <dbReference type="EMBL" id="MDM8275152.1"/>
    </source>
</evidence>
<dbReference type="RefSeq" id="WP_289545202.1">
    <property type="nucleotide sequence ID" value="NZ_JAUDDZ010000007.1"/>
</dbReference>
<dbReference type="InterPro" id="IPR011611">
    <property type="entry name" value="PfkB_dom"/>
</dbReference>
<dbReference type="Pfam" id="PF00294">
    <property type="entry name" value="PfkB"/>
    <property type="match status" value="1"/>
</dbReference>
<dbReference type="NCBIfam" id="TIGR03168">
    <property type="entry name" value="1-PFK"/>
    <property type="match status" value="1"/>
</dbReference>
<comment type="caution">
    <text evidence="8">The sequence shown here is derived from an EMBL/GenBank/DDBJ whole genome shotgun (WGS) entry which is preliminary data.</text>
</comment>
<dbReference type="EC" id="2.7.1.-" evidence="8"/>
<dbReference type="PIRSF" id="PIRSF000535">
    <property type="entry name" value="1PFK/6PFK/LacC"/>
    <property type="match status" value="1"/>
</dbReference>
<evidence type="ECO:0000256" key="4">
    <source>
        <dbReference type="ARBA" id="ARBA00022777"/>
    </source>
</evidence>
<reference evidence="9" key="1">
    <citation type="submission" date="2023-06" db="EMBL/GenBank/DDBJ databases">
        <title>Identification and characterization of horizontal gene transfer across gut microbiota members of farm animals based on homology search.</title>
        <authorList>
            <person name="Zeman M."/>
            <person name="Kubasova T."/>
            <person name="Jahodarova E."/>
            <person name="Nykrynova M."/>
            <person name="Rychlik I."/>
        </authorList>
    </citation>
    <scope>NUCLEOTIDE SEQUENCE [LARGE SCALE GENOMIC DNA]</scope>
    <source>
        <strain evidence="9">154_Feed</strain>
    </source>
</reference>
<keyword evidence="4 8" id="KW-0418">Kinase</keyword>
<evidence type="ECO:0000259" key="7">
    <source>
        <dbReference type="Pfam" id="PF00294"/>
    </source>
</evidence>
<evidence type="ECO:0000256" key="6">
    <source>
        <dbReference type="PIRNR" id="PIRNR000535"/>
    </source>
</evidence>
<protein>
    <submittedName>
        <fullName evidence="8">Hexose kinase</fullName>
        <ecNumber evidence="8">2.7.1.-</ecNumber>
    </submittedName>
</protein>
<accession>A0ABT7V9G9</accession>
<keyword evidence="9" id="KW-1185">Reference proteome</keyword>
<evidence type="ECO:0000256" key="5">
    <source>
        <dbReference type="ARBA" id="ARBA00022840"/>
    </source>
</evidence>
<feature type="domain" description="Carbohydrate kinase PfkB" evidence="7">
    <location>
        <begin position="28"/>
        <end position="292"/>
    </location>
</feature>
<dbReference type="CDD" id="cd01164">
    <property type="entry name" value="FruK_PfkB_like"/>
    <property type="match status" value="1"/>
</dbReference>
<organism evidence="8 9">
    <name type="scientific">Enorma phocaeensis</name>
    <dbReference type="NCBI Taxonomy" id="1871019"/>
    <lineage>
        <taxon>Bacteria</taxon>
        <taxon>Bacillati</taxon>
        <taxon>Actinomycetota</taxon>
        <taxon>Coriobacteriia</taxon>
        <taxon>Coriobacteriales</taxon>
        <taxon>Coriobacteriaceae</taxon>
        <taxon>Enorma</taxon>
    </lineage>
</organism>
<dbReference type="Proteomes" id="UP001529421">
    <property type="component" value="Unassembled WGS sequence"/>
</dbReference>
<evidence type="ECO:0000313" key="9">
    <source>
        <dbReference type="Proteomes" id="UP001529421"/>
    </source>
</evidence>
<comment type="similarity">
    <text evidence="1">Belongs to the carbohydrate kinase PfkB family.</text>
</comment>
<dbReference type="InterPro" id="IPR029056">
    <property type="entry name" value="Ribokinase-like"/>
</dbReference>
<name>A0ABT7V9G9_9ACTN</name>
<dbReference type="PANTHER" id="PTHR46566:SF5">
    <property type="entry name" value="1-PHOSPHOFRUCTOKINASE"/>
    <property type="match status" value="1"/>
</dbReference>
<evidence type="ECO:0000256" key="1">
    <source>
        <dbReference type="ARBA" id="ARBA00010688"/>
    </source>
</evidence>
<dbReference type="EMBL" id="JAUDDZ010000007">
    <property type="protein sequence ID" value="MDM8275152.1"/>
    <property type="molecule type" value="Genomic_DNA"/>
</dbReference>
<dbReference type="GO" id="GO:0016301">
    <property type="term" value="F:kinase activity"/>
    <property type="evidence" value="ECO:0007669"/>
    <property type="project" value="UniProtKB-KW"/>
</dbReference>
<dbReference type="SUPFAM" id="SSF53613">
    <property type="entry name" value="Ribokinase-like"/>
    <property type="match status" value="1"/>
</dbReference>
<evidence type="ECO:0000256" key="3">
    <source>
        <dbReference type="ARBA" id="ARBA00022741"/>
    </source>
</evidence>
<reference evidence="8 9" key="2">
    <citation type="submission" date="2023-06" db="EMBL/GenBank/DDBJ databases">
        <authorList>
            <person name="Zeman M."/>
            <person name="Kubasova T."/>
            <person name="Jahodarova E."/>
            <person name="Nykrynova M."/>
            <person name="Rychlik I."/>
        </authorList>
    </citation>
    <scope>NUCLEOTIDE SEQUENCE [LARGE SCALE GENOMIC DNA]</scope>
    <source>
        <strain evidence="8 9">154_Feed</strain>
    </source>
</reference>